<evidence type="ECO:0000313" key="1">
    <source>
        <dbReference type="EMBL" id="JAH37534.1"/>
    </source>
</evidence>
<organism evidence="1">
    <name type="scientific">Anguilla anguilla</name>
    <name type="common">European freshwater eel</name>
    <name type="synonym">Muraena anguilla</name>
    <dbReference type="NCBI Taxonomy" id="7936"/>
    <lineage>
        <taxon>Eukaryota</taxon>
        <taxon>Metazoa</taxon>
        <taxon>Chordata</taxon>
        <taxon>Craniata</taxon>
        <taxon>Vertebrata</taxon>
        <taxon>Euteleostomi</taxon>
        <taxon>Actinopterygii</taxon>
        <taxon>Neopterygii</taxon>
        <taxon>Teleostei</taxon>
        <taxon>Anguilliformes</taxon>
        <taxon>Anguillidae</taxon>
        <taxon>Anguilla</taxon>
    </lineage>
</organism>
<dbReference type="AlphaFoldDB" id="A0A0E9S7X2"/>
<dbReference type="EMBL" id="GBXM01071043">
    <property type="protein sequence ID" value="JAH37534.1"/>
    <property type="molecule type" value="Transcribed_RNA"/>
</dbReference>
<reference evidence="1" key="2">
    <citation type="journal article" date="2015" name="Fish Shellfish Immunol.">
        <title>Early steps in the European eel (Anguilla anguilla)-Vibrio vulnificus interaction in the gills: Role of the RtxA13 toxin.</title>
        <authorList>
            <person name="Callol A."/>
            <person name="Pajuelo D."/>
            <person name="Ebbesson L."/>
            <person name="Teles M."/>
            <person name="MacKenzie S."/>
            <person name="Amaro C."/>
        </authorList>
    </citation>
    <scope>NUCLEOTIDE SEQUENCE</scope>
</reference>
<name>A0A0E9S7X2_ANGAN</name>
<reference evidence="1" key="1">
    <citation type="submission" date="2014-11" db="EMBL/GenBank/DDBJ databases">
        <authorList>
            <person name="Amaro Gonzalez C."/>
        </authorList>
    </citation>
    <scope>NUCLEOTIDE SEQUENCE</scope>
</reference>
<protein>
    <submittedName>
        <fullName evidence="1">Uncharacterized protein</fullName>
    </submittedName>
</protein>
<proteinExistence type="predicted"/>
<accession>A0A0E9S7X2</accession>
<sequence>MLGGFFRKGDGRCCPPQSHLWVDSDMDDLTPNIRLSQ</sequence>